<dbReference type="GO" id="GO:0004222">
    <property type="term" value="F:metalloendopeptidase activity"/>
    <property type="evidence" value="ECO:0007669"/>
    <property type="project" value="TreeGrafter"/>
</dbReference>
<comment type="caution">
    <text evidence="3">The sequence shown here is derived from an EMBL/GenBank/DDBJ whole genome shotgun (WGS) entry which is preliminary data.</text>
</comment>
<dbReference type="SUPFAM" id="SSF51261">
    <property type="entry name" value="Duplicated hybrid motif"/>
    <property type="match status" value="1"/>
</dbReference>
<dbReference type="PANTHER" id="PTHR21666:SF289">
    <property type="entry name" value="L-ALA--D-GLU ENDOPEPTIDASE"/>
    <property type="match status" value="1"/>
</dbReference>
<proteinExistence type="predicted"/>
<dbReference type="InterPro" id="IPR011055">
    <property type="entry name" value="Dup_hybrid_motif"/>
</dbReference>
<dbReference type="Proteomes" id="UP000646053">
    <property type="component" value="Unassembled WGS sequence"/>
</dbReference>
<dbReference type="InterPro" id="IPR016047">
    <property type="entry name" value="M23ase_b-sheet_dom"/>
</dbReference>
<gene>
    <name evidence="3" type="ORF">GS601_19890</name>
</gene>
<keyword evidence="1" id="KW-0732">Signal</keyword>
<dbReference type="CDD" id="cd12797">
    <property type="entry name" value="M23_peptidase"/>
    <property type="match status" value="1"/>
</dbReference>
<evidence type="ECO:0000259" key="2">
    <source>
        <dbReference type="Pfam" id="PF01551"/>
    </source>
</evidence>
<evidence type="ECO:0000256" key="1">
    <source>
        <dbReference type="ARBA" id="ARBA00022729"/>
    </source>
</evidence>
<keyword evidence="4" id="KW-1185">Reference proteome</keyword>
<protein>
    <submittedName>
        <fullName evidence="3">Peptidoglycan DD-metalloendopeptidase family protein</fullName>
    </submittedName>
</protein>
<reference evidence="3" key="1">
    <citation type="submission" date="2019-12" db="EMBL/GenBank/DDBJ databases">
        <title>High-Quality draft genome sequences of three cyanobacteria isolated from the limestone walls of the Old Cathedral of Coimbra.</title>
        <authorList>
            <person name="Tiago I."/>
            <person name="Soares F."/>
            <person name="Portugal A."/>
        </authorList>
    </citation>
    <scope>NUCLEOTIDE SEQUENCE</scope>
    <source>
        <strain evidence="3">A</strain>
    </source>
</reference>
<accession>A0A8J8CKG7</accession>
<dbReference type="InterPro" id="IPR050570">
    <property type="entry name" value="Cell_wall_metabolism_enzyme"/>
</dbReference>
<evidence type="ECO:0000313" key="4">
    <source>
        <dbReference type="Proteomes" id="UP000646053"/>
    </source>
</evidence>
<feature type="domain" description="M23ase beta-sheet core" evidence="2">
    <location>
        <begin position="230"/>
        <end position="321"/>
    </location>
</feature>
<sequence>MSLRLIVPDWLSARSQGTWQRPSLRLHGVGWVVGLSVVGSSGALAQEAIDQLPAVPPDLAVQAAPASVEPPAAIAPSEVSPSLNAGGDADAFVDRTDYSLGATQRYEVPELSAGRNSEATVAQPGISAPEANAPQWSSRDAVSVAPVQVGGVSLSAGGISWNAGSTPQVEPPATGVGQAYSTVKAYYNRTARPIGQVGNGDIKLLFPLSLPVSITSLFGWRIHPITGNPRFHAGTDLGAPLGAPVLAALTGRVIMADFFGGYGLAIALEHGQGSQQTLYAHLSEIFVKPGEVIKQGAAIGRVGSTGASTGPHLHFEFRQETTEGWVAMDAGFALETALADLTKSLQVAQVPEAQ</sequence>
<organism evidence="3 4">
    <name type="scientific">Myxacorys almedinensis A</name>
    <dbReference type="NCBI Taxonomy" id="2690445"/>
    <lineage>
        <taxon>Bacteria</taxon>
        <taxon>Bacillati</taxon>
        <taxon>Cyanobacteriota</taxon>
        <taxon>Cyanophyceae</taxon>
        <taxon>Leptolyngbyales</taxon>
        <taxon>Leptolyngbyaceae</taxon>
        <taxon>Myxacorys</taxon>
        <taxon>Myxacorys almedinensis</taxon>
    </lineage>
</organism>
<evidence type="ECO:0000313" key="3">
    <source>
        <dbReference type="EMBL" id="NDJ19519.1"/>
    </source>
</evidence>
<dbReference type="AlphaFoldDB" id="A0A8J8CKG7"/>
<dbReference type="EMBL" id="WVIE01000032">
    <property type="protein sequence ID" value="NDJ19519.1"/>
    <property type="molecule type" value="Genomic_DNA"/>
</dbReference>
<dbReference type="Gene3D" id="2.70.70.10">
    <property type="entry name" value="Glucose Permease (Domain IIA)"/>
    <property type="match status" value="1"/>
</dbReference>
<dbReference type="RefSeq" id="WP_162425045.1">
    <property type="nucleotide sequence ID" value="NZ_WVIE01000032.1"/>
</dbReference>
<dbReference type="Pfam" id="PF01551">
    <property type="entry name" value="Peptidase_M23"/>
    <property type="match status" value="1"/>
</dbReference>
<dbReference type="PANTHER" id="PTHR21666">
    <property type="entry name" value="PEPTIDASE-RELATED"/>
    <property type="match status" value="1"/>
</dbReference>
<name>A0A8J8CKG7_9CYAN</name>